<feature type="transmembrane region" description="Helical" evidence="2">
    <location>
        <begin position="123"/>
        <end position="147"/>
    </location>
</feature>
<evidence type="ECO:0000313" key="4">
    <source>
        <dbReference type="RefSeq" id="XP_017891863.1"/>
    </source>
</evidence>
<keyword evidence="2" id="KW-1133">Transmembrane helix</keyword>
<evidence type="ECO:0000313" key="3">
    <source>
        <dbReference type="Proteomes" id="UP000694925"/>
    </source>
</evidence>
<feature type="region of interest" description="Disordered" evidence="1">
    <location>
        <begin position="1"/>
        <end position="43"/>
    </location>
</feature>
<gene>
    <name evidence="4" type="primary">LOC108632073</name>
</gene>
<dbReference type="Proteomes" id="UP000694925">
    <property type="component" value="Unplaced"/>
</dbReference>
<keyword evidence="3" id="KW-1185">Reference proteome</keyword>
<organism evidence="3 4">
    <name type="scientific">Ceratina calcarata</name>
    <dbReference type="NCBI Taxonomy" id="156304"/>
    <lineage>
        <taxon>Eukaryota</taxon>
        <taxon>Metazoa</taxon>
        <taxon>Ecdysozoa</taxon>
        <taxon>Arthropoda</taxon>
        <taxon>Hexapoda</taxon>
        <taxon>Insecta</taxon>
        <taxon>Pterygota</taxon>
        <taxon>Neoptera</taxon>
        <taxon>Endopterygota</taxon>
        <taxon>Hymenoptera</taxon>
        <taxon>Apocrita</taxon>
        <taxon>Aculeata</taxon>
        <taxon>Apoidea</taxon>
        <taxon>Anthophila</taxon>
        <taxon>Apidae</taxon>
        <taxon>Ceratina</taxon>
        <taxon>Zadontomerus</taxon>
    </lineage>
</organism>
<protein>
    <submittedName>
        <fullName evidence="4">Uncharacterized protein LOC108632073</fullName>
    </submittedName>
</protein>
<dbReference type="RefSeq" id="XP_017891863.1">
    <property type="nucleotide sequence ID" value="XM_018036374.2"/>
</dbReference>
<name>A0AAJ7JFZ1_9HYME</name>
<sequence>MLPSKFLHPSNPNPASDNPLIPISMTTTTMGPSSATSMDDDPPPYSAVMAQDHVGWSYDFSRTAHAYPSDSATVPLQNNFARENESPSMPYRLFMCGSGRTVLDFDDDVPDSKDDGARTNRKYGAILVGGAVIIFLMVLSLLVRFVMDKNLWRT</sequence>
<keyword evidence="2" id="KW-0472">Membrane</keyword>
<accession>A0AAJ7JFZ1</accession>
<dbReference type="GeneID" id="108632073"/>
<keyword evidence="2" id="KW-0812">Transmembrane</keyword>
<evidence type="ECO:0000256" key="2">
    <source>
        <dbReference type="SAM" id="Phobius"/>
    </source>
</evidence>
<proteinExistence type="predicted"/>
<dbReference type="KEGG" id="ccal:108632073"/>
<dbReference type="AlphaFoldDB" id="A0AAJ7JFZ1"/>
<reference evidence="4" key="1">
    <citation type="submission" date="2025-08" db="UniProtKB">
        <authorList>
            <consortium name="RefSeq"/>
        </authorList>
    </citation>
    <scope>IDENTIFICATION</scope>
    <source>
        <tissue evidence="4">Whole body</tissue>
    </source>
</reference>
<evidence type="ECO:0000256" key="1">
    <source>
        <dbReference type="SAM" id="MobiDB-lite"/>
    </source>
</evidence>
<feature type="compositionally biased region" description="Polar residues" evidence="1">
    <location>
        <begin position="24"/>
        <end position="37"/>
    </location>
</feature>